<feature type="transmembrane region" description="Helical" evidence="1">
    <location>
        <begin position="411"/>
        <end position="428"/>
    </location>
</feature>
<evidence type="ECO:0000256" key="1">
    <source>
        <dbReference type="SAM" id="Phobius"/>
    </source>
</evidence>
<name>A0A5T2C0Y1_CAMJU</name>
<accession>A0A5T2C0Y1</accession>
<evidence type="ECO:0008006" key="3">
    <source>
        <dbReference type="Google" id="ProtNLM"/>
    </source>
</evidence>
<sequence>VLIGASNSMLFNGLRAGLNQDNVELMNLSLGGASIIFSLYCTLREKNKDIVNKADLVILESNIIDMIHGIDLYGKIHLILRNIFLTYNELSKLNKKFLVLLLPLLEKHSDYNVVETINNAHRMCCNQYGFNCVDVQSVYLKNNVMDFYMTMMPDVRHQLQRIMYEFGKNIANENFSLFKFSLPSSIDLDFKICSPKNDFKIENKMKEFIVSDLFHNEYCYRITEIDKYLFPTFLIGYKILATHSWTHGKKGLKTWKQYENTLSSIMIQNNQGKFICGTSSHYNSFTCIYDNILIDNHTIISLSDVNNHVDYYDLVNLMLYKDEGKIQVAVDDIKETVIKQEYNFSHLFPDVVFIKEILEEYLNSTSNISIQISSLTQQLNHFKTFSTAKQRIQNQLPYRLGQAMIINSKNFLGYIFLPYILLSIVILYKQEQKNYKHKIKLNPESTLPPLETYPDYNEALKEKRCFTYKLGLALIEANKKWYGGGYIKLWFKIKKLKYEFKTKN</sequence>
<keyword evidence="1" id="KW-1133">Transmembrane helix</keyword>
<dbReference type="AlphaFoldDB" id="A0A5T2C0Y1"/>
<keyword evidence="1" id="KW-0472">Membrane</keyword>
<reference evidence="2" key="1">
    <citation type="submission" date="2018-08" db="EMBL/GenBank/DDBJ databases">
        <authorList>
            <consortium name="NARMS: The National Antimicrobial Resistance Monitoring System"/>
        </authorList>
    </citation>
    <scope>NUCLEOTIDE SEQUENCE</scope>
    <source>
        <strain evidence="2">FSIS11813166</strain>
    </source>
</reference>
<feature type="non-terminal residue" evidence="2">
    <location>
        <position position="1"/>
    </location>
</feature>
<comment type="caution">
    <text evidence="2">The sequence shown here is derived from an EMBL/GenBank/DDBJ whole genome shotgun (WGS) entry which is preliminary data.</text>
</comment>
<gene>
    <name evidence="2" type="ORF">D1F30_08525</name>
</gene>
<keyword evidence="1" id="KW-0812">Transmembrane</keyword>
<dbReference type="EMBL" id="AACSZL010000046">
    <property type="protein sequence ID" value="EAL9990415.1"/>
    <property type="molecule type" value="Genomic_DNA"/>
</dbReference>
<protein>
    <recommendedName>
        <fullName evidence="3">Sugar transferase</fullName>
    </recommendedName>
</protein>
<organism evidence="2">
    <name type="scientific">Campylobacter jejuni</name>
    <dbReference type="NCBI Taxonomy" id="197"/>
    <lineage>
        <taxon>Bacteria</taxon>
        <taxon>Pseudomonadati</taxon>
        <taxon>Campylobacterota</taxon>
        <taxon>Epsilonproteobacteria</taxon>
        <taxon>Campylobacterales</taxon>
        <taxon>Campylobacteraceae</taxon>
        <taxon>Campylobacter</taxon>
    </lineage>
</organism>
<evidence type="ECO:0000313" key="2">
    <source>
        <dbReference type="EMBL" id="EAL9990415.1"/>
    </source>
</evidence>
<proteinExistence type="predicted"/>